<dbReference type="InterPro" id="IPR001977">
    <property type="entry name" value="Depp_CoAkinase"/>
</dbReference>
<dbReference type="GO" id="GO:0015937">
    <property type="term" value="P:coenzyme A biosynthetic process"/>
    <property type="evidence" value="ECO:0007669"/>
    <property type="project" value="UniProtKB-UniRule"/>
</dbReference>
<dbReference type="SUPFAM" id="SSF52540">
    <property type="entry name" value="P-loop containing nucleoside triphosphate hydrolases"/>
    <property type="match status" value="1"/>
</dbReference>
<keyword evidence="6 8" id="KW-0067">ATP-binding</keyword>
<evidence type="ECO:0000256" key="9">
    <source>
        <dbReference type="NCBIfam" id="TIGR00152"/>
    </source>
</evidence>
<dbReference type="GO" id="GO:0005524">
    <property type="term" value="F:ATP binding"/>
    <property type="evidence" value="ECO:0007669"/>
    <property type="project" value="UniProtKB-UniRule"/>
</dbReference>
<dbReference type="EC" id="2.7.1.24" evidence="8 9"/>
<evidence type="ECO:0000256" key="2">
    <source>
        <dbReference type="ARBA" id="ARBA00022490"/>
    </source>
</evidence>
<dbReference type="AlphaFoldDB" id="A0AAU0ULA9"/>
<sequence length="202" mass="22557">MIIGLTGGIGAGKSLVSWRLGQLGAYILDADVIARQVVEPGRRAYYQIVERFGRGVLNSDGAIDRKALAEVVFTDPAAREDLEAIIHPQVRKTTDNLAEAFLLDNPAGVIVNDAPLLIEAGMHRRVDQVWVVTADEDQRLNRVSKRDRTSREHVKQRMAAQLSQKERVKYADVIIDNSGSREETISQVDQLWRKICNGDLKK</sequence>
<keyword evidence="5 8" id="KW-0418">Kinase</keyword>
<accession>A0AAU0ULA9</accession>
<comment type="catalytic activity">
    <reaction evidence="8">
        <text>3'-dephospho-CoA + ATP = ADP + CoA + H(+)</text>
        <dbReference type="Rhea" id="RHEA:18245"/>
        <dbReference type="ChEBI" id="CHEBI:15378"/>
        <dbReference type="ChEBI" id="CHEBI:30616"/>
        <dbReference type="ChEBI" id="CHEBI:57287"/>
        <dbReference type="ChEBI" id="CHEBI:57328"/>
        <dbReference type="ChEBI" id="CHEBI:456216"/>
        <dbReference type="EC" id="2.7.1.24"/>
    </reaction>
</comment>
<comment type="function">
    <text evidence="8">Catalyzes the phosphorylation of the 3'-hydroxyl group of dephosphocoenzyme A to form coenzyme A.</text>
</comment>
<evidence type="ECO:0000256" key="4">
    <source>
        <dbReference type="ARBA" id="ARBA00022741"/>
    </source>
</evidence>
<evidence type="ECO:0000313" key="10">
    <source>
        <dbReference type="EMBL" id="WRO21700.1"/>
    </source>
</evidence>
<proteinExistence type="inferred from homology"/>
<name>A0AAU0ULA9_9FIRM</name>
<keyword evidence="11" id="KW-1185">Reference proteome</keyword>
<dbReference type="InterPro" id="IPR027417">
    <property type="entry name" value="P-loop_NTPase"/>
</dbReference>
<dbReference type="NCBIfam" id="TIGR00152">
    <property type="entry name" value="dephospho-CoA kinase"/>
    <property type="match status" value="1"/>
</dbReference>
<dbReference type="PANTHER" id="PTHR10695">
    <property type="entry name" value="DEPHOSPHO-COA KINASE-RELATED"/>
    <property type="match status" value="1"/>
</dbReference>
<gene>
    <name evidence="8 10" type="primary">coaE</name>
    <name evidence="10" type="ORF">MFMK1_001511</name>
</gene>
<evidence type="ECO:0000256" key="3">
    <source>
        <dbReference type="ARBA" id="ARBA00022679"/>
    </source>
</evidence>
<evidence type="ECO:0000256" key="5">
    <source>
        <dbReference type="ARBA" id="ARBA00022777"/>
    </source>
</evidence>
<reference evidence="10 11" key="1">
    <citation type="submission" date="2023-04" db="EMBL/GenBank/DDBJ databases">
        <authorList>
            <person name="Hsu D."/>
        </authorList>
    </citation>
    <scope>NUCLEOTIDE SEQUENCE [LARGE SCALE GENOMIC DNA]</scope>
    <source>
        <strain evidence="10 11">MK1</strain>
    </source>
</reference>
<dbReference type="CDD" id="cd02022">
    <property type="entry name" value="DPCK"/>
    <property type="match status" value="1"/>
</dbReference>
<evidence type="ECO:0000256" key="7">
    <source>
        <dbReference type="ARBA" id="ARBA00022993"/>
    </source>
</evidence>
<dbReference type="Pfam" id="PF01121">
    <property type="entry name" value="CoaE"/>
    <property type="match status" value="1"/>
</dbReference>
<dbReference type="FunFam" id="3.40.50.300:FF:000991">
    <property type="entry name" value="Dephospho-CoA kinase"/>
    <property type="match status" value="1"/>
</dbReference>
<dbReference type="GO" id="GO:0004140">
    <property type="term" value="F:dephospho-CoA kinase activity"/>
    <property type="evidence" value="ECO:0007669"/>
    <property type="project" value="UniProtKB-UniRule"/>
</dbReference>
<dbReference type="GO" id="GO:0005737">
    <property type="term" value="C:cytoplasm"/>
    <property type="evidence" value="ECO:0007669"/>
    <property type="project" value="UniProtKB-SubCell"/>
</dbReference>
<dbReference type="RefSeq" id="WP_366924531.1">
    <property type="nucleotide sequence ID" value="NZ_CP121694.1"/>
</dbReference>
<comment type="pathway">
    <text evidence="8">Cofactor biosynthesis; coenzyme A biosynthesis; CoA from (R)-pantothenate: step 5/5.</text>
</comment>
<keyword evidence="4 8" id="KW-0547">Nucleotide-binding</keyword>
<keyword evidence="2 8" id="KW-0963">Cytoplasm</keyword>
<dbReference type="Proteomes" id="UP001329915">
    <property type="component" value="Chromosome"/>
</dbReference>
<evidence type="ECO:0000256" key="8">
    <source>
        <dbReference type="HAMAP-Rule" id="MF_00376"/>
    </source>
</evidence>
<dbReference type="PROSITE" id="PS51219">
    <property type="entry name" value="DPCK"/>
    <property type="match status" value="1"/>
</dbReference>
<evidence type="ECO:0000256" key="6">
    <source>
        <dbReference type="ARBA" id="ARBA00022840"/>
    </source>
</evidence>
<evidence type="ECO:0000256" key="1">
    <source>
        <dbReference type="ARBA" id="ARBA00009018"/>
    </source>
</evidence>
<comment type="subcellular location">
    <subcellularLocation>
        <location evidence="8">Cytoplasm</location>
    </subcellularLocation>
</comment>
<organism evidence="10 11">
    <name type="scientific">Metallumcola ferriviriculae</name>
    <dbReference type="NCBI Taxonomy" id="3039180"/>
    <lineage>
        <taxon>Bacteria</taxon>
        <taxon>Bacillati</taxon>
        <taxon>Bacillota</taxon>
        <taxon>Clostridia</taxon>
        <taxon>Neomoorellales</taxon>
        <taxon>Desulfitibacteraceae</taxon>
        <taxon>Metallumcola</taxon>
    </lineage>
</organism>
<dbReference type="NCBIfam" id="NF002879">
    <property type="entry name" value="PRK03333.1"/>
    <property type="match status" value="1"/>
</dbReference>
<dbReference type="HAMAP" id="MF_00376">
    <property type="entry name" value="Dephospho_CoA_kinase"/>
    <property type="match status" value="1"/>
</dbReference>
<protein>
    <recommendedName>
        <fullName evidence="8 9">Dephospho-CoA kinase</fullName>
        <ecNumber evidence="8 9">2.7.1.24</ecNumber>
    </recommendedName>
    <alternativeName>
        <fullName evidence="8">Dephosphocoenzyme A kinase</fullName>
    </alternativeName>
</protein>
<keyword evidence="3 8" id="KW-0808">Transferase</keyword>
<keyword evidence="7 8" id="KW-0173">Coenzyme A biosynthesis</keyword>
<dbReference type="PANTHER" id="PTHR10695:SF46">
    <property type="entry name" value="BIFUNCTIONAL COENZYME A SYNTHASE-RELATED"/>
    <property type="match status" value="1"/>
</dbReference>
<dbReference type="EMBL" id="CP121694">
    <property type="protein sequence ID" value="WRO21700.1"/>
    <property type="molecule type" value="Genomic_DNA"/>
</dbReference>
<evidence type="ECO:0000313" key="11">
    <source>
        <dbReference type="Proteomes" id="UP001329915"/>
    </source>
</evidence>
<feature type="binding site" evidence="8">
    <location>
        <begin position="10"/>
        <end position="15"/>
    </location>
    <ligand>
        <name>ATP</name>
        <dbReference type="ChEBI" id="CHEBI:30616"/>
    </ligand>
</feature>
<comment type="similarity">
    <text evidence="1 8">Belongs to the CoaE family.</text>
</comment>
<dbReference type="Gene3D" id="3.40.50.300">
    <property type="entry name" value="P-loop containing nucleotide triphosphate hydrolases"/>
    <property type="match status" value="1"/>
</dbReference>
<dbReference type="KEGG" id="dbc:MFMK1_001511"/>